<dbReference type="eggNOG" id="COG3206">
    <property type="taxonomic scope" value="Bacteria"/>
</dbReference>
<feature type="compositionally biased region" description="Basic and acidic residues" evidence="1">
    <location>
        <begin position="261"/>
        <end position="270"/>
    </location>
</feature>
<dbReference type="GO" id="GO:0006302">
    <property type="term" value="P:double-strand break repair"/>
    <property type="evidence" value="ECO:0007669"/>
    <property type="project" value="UniProtKB-ARBA"/>
</dbReference>
<feature type="region of interest" description="Disordered" evidence="1">
    <location>
        <begin position="247"/>
        <end position="270"/>
    </location>
</feature>
<protein>
    <submittedName>
        <fullName evidence="2">Uncharacterized protein</fullName>
    </submittedName>
</protein>
<feature type="region of interest" description="Disordered" evidence="1">
    <location>
        <begin position="176"/>
        <end position="203"/>
    </location>
</feature>
<evidence type="ECO:0000256" key="1">
    <source>
        <dbReference type="SAM" id="MobiDB-lite"/>
    </source>
</evidence>
<evidence type="ECO:0000313" key="3">
    <source>
        <dbReference type="Proteomes" id="UP000000366"/>
    </source>
</evidence>
<dbReference type="HOGENOM" id="CLU_1029777_0_0_4"/>
<name>A2SNJ8_METPP</name>
<dbReference type="KEGG" id="mpt:Mpe_B0362"/>
<dbReference type="GO" id="GO:0006310">
    <property type="term" value="P:DNA recombination"/>
    <property type="evidence" value="ECO:0007669"/>
    <property type="project" value="UniProtKB-ARBA"/>
</dbReference>
<dbReference type="RefSeq" id="WP_011831725.1">
    <property type="nucleotide sequence ID" value="NC_008826.1"/>
</dbReference>
<dbReference type="InterPro" id="IPR042525">
    <property type="entry name" value="Rad52_Rad59_Rad22_sf"/>
</dbReference>
<dbReference type="EMBL" id="CP000556">
    <property type="protein sequence ID" value="ABM97137.1"/>
    <property type="molecule type" value="Genomic_DNA"/>
</dbReference>
<evidence type="ECO:0000313" key="2">
    <source>
        <dbReference type="EMBL" id="ABM97137.1"/>
    </source>
</evidence>
<feature type="compositionally biased region" description="Low complexity" evidence="1">
    <location>
        <begin position="176"/>
        <end position="194"/>
    </location>
</feature>
<geneLocation type="plasmid" evidence="2 3">
    <name>RPME01</name>
</geneLocation>
<organism evidence="2 3">
    <name type="scientific">Methylibium petroleiphilum (strain ATCC BAA-1232 / LMG 22953 / PM1)</name>
    <dbReference type="NCBI Taxonomy" id="420662"/>
    <lineage>
        <taxon>Bacteria</taxon>
        <taxon>Pseudomonadati</taxon>
        <taxon>Pseudomonadota</taxon>
        <taxon>Betaproteobacteria</taxon>
        <taxon>Burkholderiales</taxon>
        <taxon>Sphaerotilaceae</taxon>
        <taxon>Methylibium</taxon>
    </lineage>
</organism>
<gene>
    <name evidence="2" type="ordered locus">Mpe_B0362</name>
</gene>
<dbReference type="Proteomes" id="UP000000366">
    <property type="component" value="Plasmid RPME01"/>
</dbReference>
<keyword evidence="3" id="KW-1185">Reference proteome</keyword>
<keyword evidence="2" id="KW-0614">Plasmid</keyword>
<proteinExistence type="predicted"/>
<sequence length="270" mass="29378">MTQTNQPSGLRIWEQVQTTDPAYTRRFTRPSGFEGTAINPTYLVRKATEVFGPFGIGWGVELISESFVEGHVIGYPAAEGGAPVRAVVHVGRYEVWYELDGKRGSAKHYGQTTFVGRSTSGEIYTNEEAPKMSQTDAMCKALSMLGFGADVHLGLYDDSKYVQDLEAAFAAGMSPTGTTPAGSAQPAAAGAPQGEGKKGELSERYHQYKERIRKGSIGDKATARKIIENDTLLDKFERQMLLANEGLKLDGEGAQGKPKRSANEREESFL</sequence>
<dbReference type="Gene3D" id="3.30.390.80">
    <property type="entry name" value="DNA repair protein Rad52/59/22"/>
    <property type="match status" value="1"/>
</dbReference>
<dbReference type="AlphaFoldDB" id="A2SNJ8"/>
<reference evidence="2 3" key="1">
    <citation type="journal article" date="2007" name="J. Bacteriol.">
        <title>Whole-genome analysis of the methyl tert-butyl ether-degrading beta-proteobacterium Methylibium petroleiphilum PM1.</title>
        <authorList>
            <person name="Kane S.R."/>
            <person name="Chakicherla A.Y."/>
            <person name="Chain P.S.G."/>
            <person name="Schmidt R."/>
            <person name="Shin M.W."/>
            <person name="Legler T.C."/>
            <person name="Scow K.M."/>
            <person name="Larimer F.W."/>
            <person name="Lucas S.M."/>
            <person name="Richardson P.M."/>
            <person name="Hristova K.R."/>
        </authorList>
    </citation>
    <scope>NUCLEOTIDE SEQUENCE [LARGE SCALE GENOMIC DNA]</scope>
    <source>
        <strain evidence="3">ATCC BAA-1232 / LMG 22953 / PM1</strain>
        <plasmid evidence="2 3">RPME01</plasmid>
    </source>
</reference>
<accession>A2SNJ8</accession>